<proteinExistence type="predicted"/>
<dbReference type="InterPro" id="IPR032092">
    <property type="entry name" value="PilW"/>
</dbReference>
<reference evidence="1 2" key="1">
    <citation type="submission" date="2016-10" db="EMBL/GenBank/DDBJ databases">
        <authorList>
            <person name="de Groot N.N."/>
        </authorList>
    </citation>
    <scope>NUCLEOTIDE SEQUENCE [LARGE SCALE GENOMIC DNA]</scope>
    <source>
        <strain evidence="1 2">ATCC 43154</strain>
    </source>
</reference>
<dbReference type="GO" id="GO:0043683">
    <property type="term" value="P:type IV pilus assembly"/>
    <property type="evidence" value="ECO:0007669"/>
    <property type="project" value="InterPro"/>
</dbReference>
<keyword evidence="2" id="KW-1185">Reference proteome</keyword>
<accession>A0A1I4NAW7</accession>
<evidence type="ECO:0000313" key="2">
    <source>
        <dbReference type="Proteomes" id="UP000199470"/>
    </source>
</evidence>
<dbReference type="STRING" id="758825.SAMN02982985_02819"/>
<organism evidence="1 2">
    <name type="scientific">Rugamonas rubra</name>
    <dbReference type="NCBI Taxonomy" id="758825"/>
    <lineage>
        <taxon>Bacteria</taxon>
        <taxon>Pseudomonadati</taxon>
        <taxon>Pseudomonadota</taxon>
        <taxon>Betaproteobacteria</taxon>
        <taxon>Burkholderiales</taxon>
        <taxon>Oxalobacteraceae</taxon>
        <taxon>Telluria group</taxon>
        <taxon>Rugamonas</taxon>
    </lineage>
</organism>
<dbReference type="Proteomes" id="UP000199470">
    <property type="component" value="Unassembled WGS sequence"/>
</dbReference>
<evidence type="ECO:0000313" key="1">
    <source>
        <dbReference type="EMBL" id="SFM12641.1"/>
    </source>
</evidence>
<name>A0A1I4NAW7_9BURK</name>
<dbReference type="AlphaFoldDB" id="A0A1I4NAW7"/>
<dbReference type="Pfam" id="PF16074">
    <property type="entry name" value="PilW"/>
    <property type="match status" value="1"/>
</dbReference>
<dbReference type="EMBL" id="FOTW01000013">
    <property type="protein sequence ID" value="SFM12641.1"/>
    <property type="molecule type" value="Genomic_DNA"/>
</dbReference>
<sequence>MVSLAIGMVVVLVASVLLVGANGNYLNHGESMRLQDGGRYALDIVGQAVRQAGYVNWDGATAPVALVAELEAGVAGLDARALSRGAEGIEAPLPGAVNGSDVLALRYSGSGAGGNGDGSVLNCAGFGVAAPASPAGRGWSIFYVAVGSDGEAELRCKYRGANGWGADAIVRGVDSFQVLYGIDSDTPADGTPNVYVNATALEAADDALALVGANAAERARERLRKTWWKRVRSIKIALLLHGEVGSRPEAPPASYDLFGRDYSDAHGGDSGVRVNEADLAPTLRQRARQQFAATLLLRNGSG</sequence>
<gene>
    <name evidence="1" type="ORF">SAMN02982985_02819</name>
</gene>
<protein>
    <submittedName>
        <fullName evidence="1">Type IV pilus assembly protein PilW</fullName>
    </submittedName>
</protein>